<name>A0A9D3MSD3_ANGAN</name>
<keyword evidence="2" id="KW-1185">Reference proteome</keyword>
<proteinExistence type="predicted"/>
<evidence type="ECO:0000313" key="1">
    <source>
        <dbReference type="EMBL" id="KAG5854079.1"/>
    </source>
</evidence>
<dbReference type="AlphaFoldDB" id="A0A9D3MSD3"/>
<accession>A0A9D3MSD3</accession>
<gene>
    <name evidence="1" type="ORF">ANANG_G00033720</name>
</gene>
<organism evidence="1 2">
    <name type="scientific">Anguilla anguilla</name>
    <name type="common">European freshwater eel</name>
    <name type="synonym">Muraena anguilla</name>
    <dbReference type="NCBI Taxonomy" id="7936"/>
    <lineage>
        <taxon>Eukaryota</taxon>
        <taxon>Metazoa</taxon>
        <taxon>Chordata</taxon>
        <taxon>Craniata</taxon>
        <taxon>Vertebrata</taxon>
        <taxon>Euteleostomi</taxon>
        <taxon>Actinopterygii</taxon>
        <taxon>Neopterygii</taxon>
        <taxon>Teleostei</taxon>
        <taxon>Anguilliformes</taxon>
        <taxon>Anguillidae</taxon>
        <taxon>Anguilla</taxon>
    </lineage>
</organism>
<protein>
    <submittedName>
        <fullName evidence="1">Uncharacterized protein</fullName>
    </submittedName>
</protein>
<dbReference type="EMBL" id="JAFIRN010000002">
    <property type="protein sequence ID" value="KAG5854079.1"/>
    <property type="molecule type" value="Genomic_DNA"/>
</dbReference>
<sequence length="52" mass="5943">MFCCYGAPNVLSENITNIMKYVSDLAMEHKNLHRSSPSYRLIFSQLQLSSTC</sequence>
<evidence type="ECO:0000313" key="2">
    <source>
        <dbReference type="Proteomes" id="UP001044222"/>
    </source>
</evidence>
<reference evidence="1" key="1">
    <citation type="submission" date="2021-01" db="EMBL/GenBank/DDBJ databases">
        <title>A chromosome-scale assembly of European eel, Anguilla anguilla.</title>
        <authorList>
            <person name="Henkel C."/>
            <person name="Jong-Raadsen S.A."/>
            <person name="Dufour S."/>
            <person name="Weltzien F.-A."/>
            <person name="Palstra A.P."/>
            <person name="Pelster B."/>
            <person name="Spaink H.P."/>
            <person name="Van Den Thillart G.E."/>
            <person name="Jansen H."/>
            <person name="Zahm M."/>
            <person name="Klopp C."/>
            <person name="Cedric C."/>
            <person name="Louis A."/>
            <person name="Berthelot C."/>
            <person name="Parey E."/>
            <person name="Roest Crollius H."/>
            <person name="Montfort J."/>
            <person name="Robinson-Rechavi M."/>
            <person name="Bucao C."/>
            <person name="Bouchez O."/>
            <person name="Gislard M."/>
            <person name="Lluch J."/>
            <person name="Milhes M."/>
            <person name="Lampietro C."/>
            <person name="Lopez Roques C."/>
            <person name="Donnadieu C."/>
            <person name="Braasch I."/>
            <person name="Desvignes T."/>
            <person name="Postlethwait J."/>
            <person name="Bobe J."/>
            <person name="Guiguen Y."/>
            <person name="Dirks R."/>
        </authorList>
    </citation>
    <scope>NUCLEOTIDE SEQUENCE</scope>
    <source>
        <strain evidence="1">Tag_6206</strain>
        <tissue evidence="1">Liver</tissue>
    </source>
</reference>
<comment type="caution">
    <text evidence="1">The sequence shown here is derived from an EMBL/GenBank/DDBJ whole genome shotgun (WGS) entry which is preliminary data.</text>
</comment>
<dbReference type="Proteomes" id="UP001044222">
    <property type="component" value="Unassembled WGS sequence"/>
</dbReference>